<gene>
    <name evidence="1" type="ORF">MNBD_ALPHA07-2358</name>
</gene>
<evidence type="ECO:0000313" key="1">
    <source>
        <dbReference type="EMBL" id="VAV92835.1"/>
    </source>
</evidence>
<reference evidence="1" key="1">
    <citation type="submission" date="2018-06" db="EMBL/GenBank/DDBJ databases">
        <authorList>
            <person name="Zhirakovskaya E."/>
        </authorList>
    </citation>
    <scope>NUCLEOTIDE SEQUENCE</scope>
</reference>
<accession>A0A3B0SCT1</accession>
<proteinExistence type="predicted"/>
<name>A0A3B0SCT1_9ZZZZ</name>
<feature type="non-terminal residue" evidence="1">
    <location>
        <position position="25"/>
    </location>
</feature>
<dbReference type="AlphaFoldDB" id="A0A3B0SCT1"/>
<dbReference type="EMBL" id="UOEG01000096">
    <property type="protein sequence ID" value="VAV92835.1"/>
    <property type="molecule type" value="Genomic_DNA"/>
</dbReference>
<protein>
    <submittedName>
        <fullName evidence="1">Uncharacterized protein</fullName>
    </submittedName>
</protein>
<organism evidence="1">
    <name type="scientific">hydrothermal vent metagenome</name>
    <dbReference type="NCBI Taxonomy" id="652676"/>
    <lineage>
        <taxon>unclassified sequences</taxon>
        <taxon>metagenomes</taxon>
        <taxon>ecological metagenomes</taxon>
    </lineage>
</organism>
<sequence length="25" mass="2933">MFETINVETDTRGVATLWLDREAKH</sequence>